<accession>A0A6P3ZGI1</accession>
<keyword evidence="3" id="KW-0847">Vitamin C</keyword>
<dbReference type="InParanoid" id="A0A6P3ZGI1"/>
<dbReference type="Gene3D" id="2.60.120.330">
    <property type="entry name" value="B-lactam Antibiotic, Isopenicillin N Synthase, Chain"/>
    <property type="match status" value="1"/>
</dbReference>
<dbReference type="GO" id="GO:0005634">
    <property type="term" value="C:nucleus"/>
    <property type="evidence" value="ECO:0007669"/>
    <property type="project" value="UniProtKB-SubCell"/>
</dbReference>
<evidence type="ECO:0000313" key="8">
    <source>
        <dbReference type="RefSeq" id="XP_015877635.3"/>
    </source>
</evidence>
<dbReference type="InterPro" id="IPR050295">
    <property type="entry name" value="Plant_2OG-oxidoreductases"/>
</dbReference>
<evidence type="ECO:0000256" key="3">
    <source>
        <dbReference type="ARBA" id="ARBA00022896"/>
    </source>
</evidence>
<dbReference type="Pfam" id="PF14226">
    <property type="entry name" value="DIOX_N"/>
    <property type="match status" value="1"/>
</dbReference>
<keyword evidence="4 5" id="KW-0408">Iron</keyword>
<keyword evidence="7" id="KW-1185">Reference proteome</keyword>
<dbReference type="InterPro" id="IPR044861">
    <property type="entry name" value="IPNS-like_FE2OG_OXY"/>
</dbReference>
<evidence type="ECO:0000256" key="4">
    <source>
        <dbReference type="ARBA" id="ARBA00023004"/>
    </source>
</evidence>
<evidence type="ECO:0000259" key="6">
    <source>
        <dbReference type="PROSITE" id="PS51471"/>
    </source>
</evidence>
<dbReference type="KEGG" id="zju:107414053"/>
<evidence type="ECO:0000256" key="5">
    <source>
        <dbReference type="RuleBase" id="RU003682"/>
    </source>
</evidence>
<dbReference type="SUPFAM" id="SSF51197">
    <property type="entry name" value="Clavaminate synthase-like"/>
    <property type="match status" value="1"/>
</dbReference>
<dbReference type="GeneID" id="107414053"/>
<dbReference type="GO" id="GO:0016491">
    <property type="term" value="F:oxidoreductase activity"/>
    <property type="evidence" value="ECO:0007669"/>
    <property type="project" value="UniProtKB-KW"/>
</dbReference>
<sequence length="353" mass="39605">MAEESNSSAFSMGKSAQEKGLPYVPECYKIPASQRPSLSPMTAEDIPVVDLAGLKQGPIERATVIERMGNACRLLGFFQIVNHGICQSVLDDALSMAFEFFKLPESEKMKYMSNDVHKPVRYCSSLKDGVDKIQYWRVFLKHYSHPLRHWIDAWPDNPSDYREKMGRYSTEVRKLGLELFEAITESLGLGPTYLSKKMEVGMQVMAVNCYPPCPSPDMALGLPPHSDYSCFTILLQSSHGLQIVDAQDGRWRSVPVLHGALQVHVGDHIEVLSNGLYKSVVHRAVLSGERTRISIASLHSLGLDEKMETAKQLVDEENPKRYKESSFKDFLNFLSANDVSEGKNFIDTLKIGN</sequence>
<evidence type="ECO:0000256" key="2">
    <source>
        <dbReference type="ARBA" id="ARBA00022723"/>
    </source>
</evidence>
<evidence type="ECO:0000256" key="1">
    <source>
        <dbReference type="ARBA" id="ARBA00008056"/>
    </source>
</evidence>
<gene>
    <name evidence="8" type="primary">LOC107414053</name>
</gene>
<keyword evidence="2 5" id="KW-0479">Metal-binding</keyword>
<feature type="domain" description="Fe2OG dioxygenase" evidence="6">
    <location>
        <begin position="200"/>
        <end position="301"/>
    </location>
</feature>
<dbReference type="GO" id="GO:0031418">
    <property type="term" value="F:L-ascorbic acid binding"/>
    <property type="evidence" value="ECO:0007669"/>
    <property type="project" value="UniProtKB-KW"/>
</dbReference>
<reference evidence="8" key="1">
    <citation type="submission" date="2025-08" db="UniProtKB">
        <authorList>
            <consortium name="RefSeq"/>
        </authorList>
    </citation>
    <scope>IDENTIFICATION</scope>
    <source>
        <tissue evidence="8">Seedling</tissue>
    </source>
</reference>
<keyword evidence="5" id="KW-0560">Oxidoreductase</keyword>
<protein>
    <submittedName>
        <fullName evidence="8">Flavanone 3-dioxygenase 3</fullName>
    </submittedName>
</protein>
<evidence type="ECO:0000313" key="7">
    <source>
        <dbReference type="Proteomes" id="UP001652623"/>
    </source>
</evidence>
<dbReference type="Proteomes" id="UP001652623">
    <property type="component" value="Chromosome 8"/>
</dbReference>
<dbReference type="AlphaFoldDB" id="A0A6P3ZGI1"/>
<name>A0A6P3ZGI1_ZIZJJ</name>
<dbReference type="GO" id="GO:0005737">
    <property type="term" value="C:cytoplasm"/>
    <property type="evidence" value="ECO:0007669"/>
    <property type="project" value="UniProtKB-SubCell"/>
</dbReference>
<dbReference type="GO" id="GO:0046872">
    <property type="term" value="F:metal ion binding"/>
    <property type="evidence" value="ECO:0007669"/>
    <property type="project" value="UniProtKB-KW"/>
</dbReference>
<dbReference type="PANTHER" id="PTHR47991">
    <property type="entry name" value="OXOGLUTARATE/IRON-DEPENDENT DIOXYGENASE"/>
    <property type="match status" value="1"/>
</dbReference>
<dbReference type="InterPro" id="IPR026992">
    <property type="entry name" value="DIOX_N"/>
</dbReference>
<dbReference type="PROSITE" id="PS51471">
    <property type="entry name" value="FE2OG_OXY"/>
    <property type="match status" value="1"/>
</dbReference>
<organism evidence="7 8">
    <name type="scientific">Ziziphus jujuba</name>
    <name type="common">Chinese jujube</name>
    <name type="synonym">Ziziphus sativa</name>
    <dbReference type="NCBI Taxonomy" id="326968"/>
    <lineage>
        <taxon>Eukaryota</taxon>
        <taxon>Viridiplantae</taxon>
        <taxon>Streptophyta</taxon>
        <taxon>Embryophyta</taxon>
        <taxon>Tracheophyta</taxon>
        <taxon>Spermatophyta</taxon>
        <taxon>Magnoliopsida</taxon>
        <taxon>eudicotyledons</taxon>
        <taxon>Gunneridae</taxon>
        <taxon>Pentapetalae</taxon>
        <taxon>rosids</taxon>
        <taxon>fabids</taxon>
        <taxon>Rosales</taxon>
        <taxon>Rhamnaceae</taxon>
        <taxon>Paliureae</taxon>
        <taxon>Ziziphus</taxon>
    </lineage>
</organism>
<dbReference type="InterPro" id="IPR027443">
    <property type="entry name" value="IPNS-like_sf"/>
</dbReference>
<dbReference type="RefSeq" id="XP_015877635.3">
    <property type="nucleotide sequence ID" value="XM_016022149.4"/>
</dbReference>
<dbReference type="Pfam" id="PF03171">
    <property type="entry name" value="2OG-FeII_Oxy"/>
    <property type="match status" value="1"/>
</dbReference>
<proteinExistence type="inferred from homology"/>
<dbReference type="InterPro" id="IPR005123">
    <property type="entry name" value="Oxoglu/Fe-dep_dioxygenase_dom"/>
</dbReference>
<comment type="similarity">
    <text evidence="1 5">Belongs to the iron/ascorbate-dependent oxidoreductase family.</text>
</comment>